<evidence type="ECO:0000256" key="3">
    <source>
        <dbReference type="ARBA" id="ARBA00022989"/>
    </source>
</evidence>
<protein>
    <submittedName>
        <fullName evidence="6">Colicin V production protein</fullName>
    </submittedName>
</protein>
<dbReference type="PANTHER" id="PTHR43019:SF23">
    <property type="entry name" value="PROTEASE DO-LIKE 5, CHLOROPLASTIC"/>
    <property type="match status" value="1"/>
</dbReference>
<dbReference type="InterPro" id="IPR003825">
    <property type="entry name" value="Colicin-V_CvpA"/>
</dbReference>
<name>A0A1Y5P2U9_9MICO</name>
<comment type="subcellular location">
    <subcellularLocation>
        <location evidence="1">Membrane</location>
        <topology evidence="1">Multi-pass membrane protein</topology>
    </subcellularLocation>
</comment>
<dbReference type="PRINTS" id="PR00834">
    <property type="entry name" value="PROTEASES2C"/>
</dbReference>
<dbReference type="GO" id="GO:0009403">
    <property type="term" value="P:toxin biosynthetic process"/>
    <property type="evidence" value="ECO:0007669"/>
    <property type="project" value="InterPro"/>
</dbReference>
<dbReference type="GO" id="GO:0004252">
    <property type="term" value="F:serine-type endopeptidase activity"/>
    <property type="evidence" value="ECO:0007669"/>
    <property type="project" value="InterPro"/>
</dbReference>
<dbReference type="AlphaFoldDB" id="A0A1Y5P2U9"/>
<dbReference type="SUPFAM" id="SSF50494">
    <property type="entry name" value="Trypsin-like serine proteases"/>
    <property type="match status" value="1"/>
</dbReference>
<feature type="transmembrane region" description="Helical" evidence="5">
    <location>
        <begin position="30"/>
        <end position="47"/>
    </location>
</feature>
<feature type="transmembrane region" description="Helical" evidence="5">
    <location>
        <begin position="6"/>
        <end position="23"/>
    </location>
</feature>
<dbReference type="RefSeq" id="WP_295572896.1">
    <property type="nucleotide sequence ID" value="NZ_FLQR01000001.1"/>
</dbReference>
<evidence type="ECO:0000256" key="2">
    <source>
        <dbReference type="ARBA" id="ARBA00022692"/>
    </source>
</evidence>
<dbReference type="Pfam" id="PF02674">
    <property type="entry name" value="Colicin_V"/>
    <property type="match status" value="1"/>
</dbReference>
<reference evidence="6" key="1">
    <citation type="submission" date="2016-03" db="EMBL/GenBank/DDBJ databases">
        <authorList>
            <person name="Ploux O."/>
        </authorList>
    </citation>
    <scope>NUCLEOTIDE SEQUENCE</scope>
    <source>
        <strain evidence="6">UC1</strain>
    </source>
</reference>
<dbReference type="InterPro" id="IPR009003">
    <property type="entry name" value="Peptidase_S1_PA"/>
</dbReference>
<dbReference type="Gene3D" id="2.40.10.10">
    <property type="entry name" value="Trypsin-like serine proteases"/>
    <property type="match status" value="2"/>
</dbReference>
<dbReference type="InterPro" id="IPR001940">
    <property type="entry name" value="Peptidase_S1C"/>
</dbReference>
<evidence type="ECO:0000256" key="4">
    <source>
        <dbReference type="ARBA" id="ARBA00023136"/>
    </source>
</evidence>
<evidence type="ECO:0000313" key="6">
    <source>
        <dbReference type="EMBL" id="SBS70248.1"/>
    </source>
</evidence>
<dbReference type="Pfam" id="PF13365">
    <property type="entry name" value="Trypsin_2"/>
    <property type="match status" value="1"/>
</dbReference>
<accession>A0A1Y5P2U9</accession>
<dbReference type="GO" id="GO:0016020">
    <property type="term" value="C:membrane"/>
    <property type="evidence" value="ECO:0007669"/>
    <property type="project" value="UniProtKB-SubCell"/>
</dbReference>
<dbReference type="PANTHER" id="PTHR43019">
    <property type="entry name" value="SERINE ENDOPROTEASE DEGS"/>
    <property type="match status" value="1"/>
</dbReference>
<evidence type="ECO:0000256" key="1">
    <source>
        <dbReference type="ARBA" id="ARBA00004141"/>
    </source>
</evidence>
<proteinExistence type="predicted"/>
<dbReference type="InterPro" id="IPR043504">
    <property type="entry name" value="Peptidase_S1_PA_chymotrypsin"/>
</dbReference>
<feature type="transmembrane region" description="Helical" evidence="5">
    <location>
        <begin position="59"/>
        <end position="82"/>
    </location>
</feature>
<organism evidence="6">
    <name type="scientific">uncultured Microbacterium sp</name>
    <dbReference type="NCBI Taxonomy" id="191216"/>
    <lineage>
        <taxon>Bacteria</taxon>
        <taxon>Bacillati</taxon>
        <taxon>Actinomycetota</taxon>
        <taxon>Actinomycetes</taxon>
        <taxon>Micrococcales</taxon>
        <taxon>Microbacteriaceae</taxon>
        <taxon>Microbacterium</taxon>
        <taxon>environmental samples</taxon>
    </lineage>
</organism>
<keyword evidence="2 5" id="KW-0812">Transmembrane</keyword>
<evidence type="ECO:0000256" key="5">
    <source>
        <dbReference type="SAM" id="Phobius"/>
    </source>
</evidence>
<dbReference type="InterPro" id="IPR047680">
    <property type="entry name" value="MarP-like"/>
</dbReference>
<dbReference type="EMBL" id="FLQR01000001">
    <property type="protein sequence ID" value="SBS70248.1"/>
    <property type="molecule type" value="Genomic_DNA"/>
</dbReference>
<dbReference type="NCBIfam" id="NF033740">
    <property type="entry name" value="MarP_fam_protase"/>
    <property type="match status" value="1"/>
</dbReference>
<gene>
    <name evidence="6" type="ORF">MIPYR_10375</name>
</gene>
<keyword evidence="3 5" id="KW-1133">Transmembrane helix</keyword>
<dbReference type="GO" id="GO:0006508">
    <property type="term" value="P:proteolysis"/>
    <property type="evidence" value="ECO:0007669"/>
    <property type="project" value="InterPro"/>
</dbReference>
<keyword evidence="4 5" id="KW-0472">Membrane</keyword>
<sequence length="392" mass="38940">MVDIFIVLVLIVALLAGILRGFVAAAGTIVGIVAGAVAALLLVPLLGRVIPVAEWRGAALAAAAVGIVVLGGVAGSAVGAALRRGVERSKLRILDRALGAVVGVVATTFVLLLVSTSVTAAGIPGLSSAVASSRVLDLLDRVTPPSVDQAVAQLRSLVIDEGIPRIGEQLSELIGPTVAPTSPAIALDDPELEAAAASVARISGTAYACGVSVTGSGFVAEEGLVITNAHVVAGVSAPLVQLPGGAARDARVVYFDSVDDIAALAVDGLDAPPLATVPTLEAGAAAVVQGYPLGGPFTSTPAHVLSAGVVPVFDIYEESAAPREIFALEANVQPGNSGGPLLTGDGEVAGVVFARGDDGSGRGFAMTNAELLPVLDRVSRADDTVSTGRCLG</sequence>
<feature type="transmembrane region" description="Helical" evidence="5">
    <location>
        <begin position="94"/>
        <end position="114"/>
    </location>
</feature>